<dbReference type="Gene3D" id="2.70.98.10">
    <property type="match status" value="1"/>
</dbReference>
<comment type="caution">
    <text evidence="7">The sequence shown here is derived from an EMBL/GenBank/DDBJ whole genome shotgun (WGS) entry which is preliminary data.</text>
</comment>
<feature type="domain" description="Glycosyl-hydrolase 97 N-terminal" evidence="5">
    <location>
        <begin position="25"/>
        <end position="262"/>
    </location>
</feature>
<dbReference type="InterPro" id="IPR014718">
    <property type="entry name" value="GH-type_carb-bd"/>
</dbReference>
<comment type="cofactor">
    <cofactor evidence="1">
        <name>Ca(2+)</name>
        <dbReference type="ChEBI" id="CHEBI:29108"/>
    </cofactor>
</comment>
<protein>
    <submittedName>
        <fullName evidence="7">Alpha-glucosidase</fullName>
    </submittedName>
</protein>
<comment type="subunit">
    <text evidence="2">Monomer.</text>
</comment>
<dbReference type="PANTHER" id="PTHR35803:SF3">
    <property type="entry name" value="ALPHA-GLUCOSIDASE"/>
    <property type="match status" value="1"/>
</dbReference>
<keyword evidence="8" id="KW-1185">Reference proteome</keyword>
<dbReference type="InterPro" id="IPR029483">
    <property type="entry name" value="GH97_C"/>
</dbReference>
<accession>A0A365XWG2</accession>
<dbReference type="EMBL" id="QFFJ01000002">
    <property type="protein sequence ID" value="RBL90683.1"/>
    <property type="molecule type" value="Genomic_DNA"/>
</dbReference>
<keyword evidence="3" id="KW-0106">Calcium</keyword>
<dbReference type="Pfam" id="PF14509">
    <property type="entry name" value="GH97_C"/>
    <property type="match status" value="1"/>
</dbReference>
<dbReference type="Pfam" id="PF14508">
    <property type="entry name" value="GH97_N"/>
    <property type="match status" value="1"/>
</dbReference>
<evidence type="ECO:0000313" key="8">
    <source>
        <dbReference type="Proteomes" id="UP000253410"/>
    </source>
</evidence>
<sequence>MYRLFFLLISLLATIETVGQTLPSLKSPDGNVEFRLALTDGTIHYEVSYQQKEIIKASVLGVEGWQDGLSLESVRAAAKDDFWKPVYGERNRIRDQYHATFFTFVKDAKAHQSMQIEVRAYNEGIAFRYTFPKSSSGPKDIVISKDLTEFVFPAGTKAWFTDHAQGSYQLLSLDKWPGEAERPLTLQLQNGAYVALAEAEVVDYCRTKFVLHPAKPNTIACSMFDKVLSAVPSATPWRVIMLATKPTQLLQHSDLLLNLNPPCAIKHTEWIKPGKVMREISLSTSGAKKLVDFAEKRHLQYIHFDAGWYGAEEDTASDATHVNVDPLRNPVNDLNLQEIVRYARKKNIGVFLYVNKKALERQLDVMLPLYEKWGIAGIKFGFVNVGSYHWTKWLHDAVKKCAQHHLMVDIHDEYRPTGFSRTYPNLLTQEGIRGNEEMPDATHNTVLPFTRFLCGAADYTICYYHRPELKKRLAETQNKNILKTTSVHQMALSVVYYSPLQFMYWYDKPEDSQDEPELAFFDHVPTVWDDTQVLDGEIGQYVTVARKSNNEWFVGSITNNDARDLHINCSFLDPGRKYEATIYYDDPASPVRTRVSIRKVTVDASSVLDSHLLPSGGQAIWMKPIN</sequence>
<dbReference type="OrthoDB" id="57532at2"/>
<dbReference type="InterPro" id="IPR017853">
    <property type="entry name" value="GH"/>
</dbReference>
<evidence type="ECO:0000256" key="1">
    <source>
        <dbReference type="ARBA" id="ARBA00001913"/>
    </source>
</evidence>
<dbReference type="InterPro" id="IPR013785">
    <property type="entry name" value="Aldolase_TIM"/>
</dbReference>
<evidence type="ECO:0000259" key="6">
    <source>
        <dbReference type="Pfam" id="PF14509"/>
    </source>
</evidence>
<dbReference type="InterPro" id="IPR019563">
    <property type="entry name" value="GH97_catalytic"/>
</dbReference>
<evidence type="ECO:0000313" key="7">
    <source>
        <dbReference type="EMBL" id="RBL90683.1"/>
    </source>
</evidence>
<dbReference type="InterPro" id="IPR052720">
    <property type="entry name" value="Glycosyl_hydrolase_97"/>
</dbReference>
<evidence type="ECO:0000259" key="5">
    <source>
        <dbReference type="Pfam" id="PF14508"/>
    </source>
</evidence>
<dbReference type="SUPFAM" id="SSF51445">
    <property type="entry name" value="(Trans)glycosidases"/>
    <property type="match status" value="1"/>
</dbReference>
<dbReference type="InterPro" id="IPR029486">
    <property type="entry name" value="GH97_N"/>
</dbReference>
<organism evidence="7 8">
    <name type="scientific">Chitinophaga flava</name>
    <dbReference type="NCBI Taxonomy" id="2259036"/>
    <lineage>
        <taxon>Bacteria</taxon>
        <taxon>Pseudomonadati</taxon>
        <taxon>Bacteroidota</taxon>
        <taxon>Chitinophagia</taxon>
        <taxon>Chitinophagales</taxon>
        <taxon>Chitinophagaceae</taxon>
        <taxon>Chitinophaga</taxon>
    </lineage>
</organism>
<dbReference type="PANTHER" id="PTHR35803">
    <property type="entry name" value="GLUCAN 1,4-ALPHA-GLUCOSIDASE SUSB-RELATED"/>
    <property type="match status" value="1"/>
</dbReference>
<name>A0A365XWG2_9BACT</name>
<dbReference type="GO" id="GO:0030246">
    <property type="term" value="F:carbohydrate binding"/>
    <property type="evidence" value="ECO:0007669"/>
    <property type="project" value="InterPro"/>
</dbReference>
<evidence type="ECO:0000256" key="3">
    <source>
        <dbReference type="ARBA" id="ARBA00022837"/>
    </source>
</evidence>
<feature type="domain" description="Glycosyl-hydrolase 97 catalytic" evidence="4">
    <location>
        <begin position="279"/>
        <end position="432"/>
    </location>
</feature>
<feature type="domain" description="Glycosyl-hydrolase 97 C-terminal oligomerisation" evidence="6">
    <location>
        <begin position="527"/>
        <end position="623"/>
    </location>
</feature>
<evidence type="ECO:0000259" key="4">
    <source>
        <dbReference type="Pfam" id="PF10566"/>
    </source>
</evidence>
<reference evidence="7 8" key="1">
    <citation type="submission" date="2018-05" db="EMBL/GenBank/DDBJ databases">
        <title>Chitinophaga sp. K3CV102501T nov., isolated from isolated from a monsoon evergreen broad-leaved forest soil.</title>
        <authorList>
            <person name="Lv Y."/>
        </authorList>
    </citation>
    <scope>NUCLEOTIDE SEQUENCE [LARGE SCALE GENOMIC DNA]</scope>
    <source>
        <strain evidence="7 8">GDMCC 1.1325</strain>
    </source>
</reference>
<dbReference type="Gene3D" id="3.20.20.70">
    <property type="entry name" value="Aldolase class I"/>
    <property type="match status" value="1"/>
</dbReference>
<dbReference type="Proteomes" id="UP000253410">
    <property type="component" value="Unassembled WGS sequence"/>
</dbReference>
<gene>
    <name evidence="7" type="ORF">DF182_30000</name>
</gene>
<proteinExistence type="predicted"/>
<dbReference type="Pfam" id="PF10566">
    <property type="entry name" value="Glyco_hydro_97"/>
    <property type="match status" value="1"/>
</dbReference>
<dbReference type="RefSeq" id="WP_113619439.1">
    <property type="nucleotide sequence ID" value="NZ_QFFJ01000002.1"/>
</dbReference>
<dbReference type="AlphaFoldDB" id="A0A365XWG2"/>
<evidence type="ECO:0000256" key="2">
    <source>
        <dbReference type="ARBA" id="ARBA00011245"/>
    </source>
</evidence>